<feature type="compositionally biased region" description="Pro residues" evidence="1">
    <location>
        <begin position="252"/>
        <end position="261"/>
    </location>
</feature>
<dbReference type="AlphaFoldDB" id="A0A1R3L0J8"/>
<sequence>MTTAVSPSPISSDPSASRTTLGSDIALTIDPKPFTKHTKLQCPRFTSDDFLGWQMKINQFFEADNTEQEQKVRIAMMHLEGRALQWHQRFMRGKESLKEVTWPVYVKALRSRFCDNEFSDAFSALVALKQTNTVDEYFEEFESLLSLNDIDDDQALSIFLTNLKPEIEKRIQLFYPKTIHHAYNLARQVETLLYNIPRKPHLPYKQYYTTTISPAPTFKSPAPVNTVNAKPLSILPNPAKTMASSSQGKNPPLLPNKPPNRAPTRDERD</sequence>
<dbReference type="EMBL" id="AWUE01006347">
    <property type="protein sequence ID" value="OMP12798.1"/>
    <property type="molecule type" value="Genomic_DNA"/>
</dbReference>
<organism evidence="3 4">
    <name type="scientific">Corchorus olitorius</name>
    <dbReference type="NCBI Taxonomy" id="93759"/>
    <lineage>
        <taxon>Eukaryota</taxon>
        <taxon>Viridiplantae</taxon>
        <taxon>Streptophyta</taxon>
        <taxon>Embryophyta</taxon>
        <taxon>Tracheophyta</taxon>
        <taxon>Spermatophyta</taxon>
        <taxon>Magnoliopsida</taxon>
        <taxon>eudicotyledons</taxon>
        <taxon>Gunneridae</taxon>
        <taxon>Pentapetalae</taxon>
        <taxon>rosids</taxon>
        <taxon>malvids</taxon>
        <taxon>Malvales</taxon>
        <taxon>Malvaceae</taxon>
        <taxon>Grewioideae</taxon>
        <taxon>Apeibeae</taxon>
        <taxon>Corchorus</taxon>
    </lineage>
</organism>
<feature type="domain" description="Ty3 transposon capsid-like protein" evidence="2">
    <location>
        <begin position="59"/>
        <end position="192"/>
    </location>
</feature>
<dbReference type="Proteomes" id="UP000187203">
    <property type="component" value="Unassembled WGS sequence"/>
</dbReference>
<dbReference type="OrthoDB" id="2013610at2759"/>
<reference evidence="4" key="1">
    <citation type="submission" date="2013-09" db="EMBL/GenBank/DDBJ databases">
        <title>Corchorus olitorius genome sequencing.</title>
        <authorList>
            <person name="Alam M."/>
            <person name="Haque M.S."/>
            <person name="Islam M.S."/>
            <person name="Emdad E.M."/>
            <person name="Islam M.M."/>
            <person name="Ahmed B."/>
            <person name="Halim A."/>
            <person name="Hossen Q.M.M."/>
            <person name="Hossain M.Z."/>
            <person name="Ahmed R."/>
            <person name="Khan M.M."/>
            <person name="Islam R."/>
            <person name="Rashid M.M."/>
            <person name="Khan S.A."/>
            <person name="Rahman M.S."/>
            <person name="Alam M."/>
            <person name="Yahiya A.S."/>
            <person name="Khan M.S."/>
            <person name="Azam M.S."/>
            <person name="Haque T."/>
            <person name="Lashkar M.Z.H."/>
            <person name="Akhand A.I."/>
            <person name="Morshed G."/>
            <person name="Roy S."/>
            <person name="Uddin K.S."/>
            <person name="Rabeya T."/>
            <person name="Hossain A.S."/>
            <person name="Chowdhury A."/>
            <person name="Snigdha A.R."/>
            <person name="Mortoza M.S."/>
            <person name="Matin S.A."/>
            <person name="Hoque S.M.E."/>
            <person name="Islam M.K."/>
            <person name="Roy D.K."/>
            <person name="Haider R."/>
            <person name="Moosa M.M."/>
            <person name="Elias S.M."/>
            <person name="Hasan A.M."/>
            <person name="Jahan S."/>
            <person name="Shafiuddin M."/>
            <person name="Mahmood N."/>
            <person name="Shommy N.S."/>
        </authorList>
    </citation>
    <scope>NUCLEOTIDE SEQUENCE [LARGE SCALE GENOMIC DNA]</scope>
    <source>
        <strain evidence="4">cv. O-4</strain>
    </source>
</reference>
<evidence type="ECO:0000313" key="3">
    <source>
        <dbReference type="EMBL" id="OMP12798.1"/>
    </source>
</evidence>
<keyword evidence="4" id="KW-1185">Reference proteome</keyword>
<evidence type="ECO:0000256" key="1">
    <source>
        <dbReference type="SAM" id="MobiDB-lite"/>
    </source>
</evidence>
<feature type="region of interest" description="Disordered" evidence="1">
    <location>
        <begin position="229"/>
        <end position="269"/>
    </location>
</feature>
<accession>A0A1R3L0J8</accession>
<proteinExistence type="predicted"/>
<dbReference type="Pfam" id="PF19259">
    <property type="entry name" value="Ty3_capsid"/>
    <property type="match status" value="1"/>
</dbReference>
<dbReference type="InterPro" id="IPR045358">
    <property type="entry name" value="Ty3_capsid"/>
</dbReference>
<evidence type="ECO:0000313" key="4">
    <source>
        <dbReference type="Proteomes" id="UP000187203"/>
    </source>
</evidence>
<feature type="non-terminal residue" evidence="3">
    <location>
        <position position="269"/>
    </location>
</feature>
<name>A0A1R3L0J8_9ROSI</name>
<protein>
    <submittedName>
        <fullName evidence="3">Retrotransposon gag protein</fullName>
    </submittedName>
</protein>
<gene>
    <name evidence="3" type="ORF">COLO4_02747</name>
</gene>
<comment type="caution">
    <text evidence="3">The sequence shown here is derived from an EMBL/GenBank/DDBJ whole genome shotgun (WGS) entry which is preliminary data.</text>
</comment>
<dbReference type="STRING" id="93759.A0A1R3L0J8"/>
<evidence type="ECO:0000259" key="2">
    <source>
        <dbReference type="Pfam" id="PF19259"/>
    </source>
</evidence>